<keyword evidence="2" id="KW-1185">Reference proteome</keyword>
<sequence>MKGCIEAAILCAYFTPHVAQLPPRQEAQGLDPLVVMALEPALPMTMGPPVTKDPVDMSFLTWLESQWGHLI</sequence>
<name>A0A194AIN2_9BACT</name>
<accession>A0A194AIN2</accession>
<organism evidence="1 2">
    <name type="scientific">Desulfoplanes formicivorans</name>
    <dbReference type="NCBI Taxonomy" id="1592317"/>
    <lineage>
        <taxon>Bacteria</taxon>
        <taxon>Pseudomonadati</taxon>
        <taxon>Thermodesulfobacteriota</taxon>
        <taxon>Desulfovibrionia</taxon>
        <taxon>Desulfovibrionales</taxon>
        <taxon>Desulfoplanaceae</taxon>
        <taxon>Desulfoplanes</taxon>
    </lineage>
</organism>
<reference evidence="2" key="1">
    <citation type="submission" date="2016-06" db="EMBL/GenBank/DDBJ databases">
        <title>Draft genome sequence of Desulfoplanes formicivorans strain Pf12B.</title>
        <authorList>
            <person name="Watanabe M."/>
            <person name="Kojima H."/>
            <person name="Fukui M."/>
        </authorList>
    </citation>
    <scope>NUCLEOTIDE SEQUENCE [LARGE SCALE GENOMIC DNA]</scope>
    <source>
        <strain evidence="2">Pf12B</strain>
    </source>
</reference>
<gene>
    <name evidence="1" type="ORF">DPF_1903</name>
</gene>
<evidence type="ECO:0000313" key="2">
    <source>
        <dbReference type="Proteomes" id="UP000095200"/>
    </source>
</evidence>
<proteinExistence type="predicted"/>
<protein>
    <submittedName>
        <fullName evidence="1">Uncharacterized protein</fullName>
    </submittedName>
</protein>
<comment type="caution">
    <text evidence="1">The sequence shown here is derived from an EMBL/GenBank/DDBJ whole genome shotgun (WGS) entry which is preliminary data.</text>
</comment>
<dbReference type="AlphaFoldDB" id="A0A194AIN2"/>
<dbReference type="Proteomes" id="UP000095200">
    <property type="component" value="Unassembled WGS sequence"/>
</dbReference>
<evidence type="ECO:0000313" key="1">
    <source>
        <dbReference type="EMBL" id="GAU09183.1"/>
    </source>
</evidence>
<dbReference type="EMBL" id="BDFE01000017">
    <property type="protein sequence ID" value="GAU09183.1"/>
    <property type="molecule type" value="Genomic_DNA"/>
</dbReference>